<evidence type="ECO:0000313" key="2">
    <source>
        <dbReference type="EMBL" id="RKR83652.1"/>
    </source>
</evidence>
<dbReference type="InterPro" id="IPR019861">
    <property type="entry name" value="PorP/SprF_Bacteroidetes"/>
</dbReference>
<protein>
    <submittedName>
        <fullName evidence="2">Type IX secretion system PorP/SprF family membrane protein</fullName>
    </submittedName>
</protein>
<dbReference type="OrthoDB" id="1493187at2"/>
<keyword evidence="3" id="KW-1185">Reference proteome</keyword>
<sequence>MKKFYFAALLLLVFINVKGQQQPQYTQYIFNQLLINPAVSGIENYVDVKSGYRSQWTGLAGAPVTTYFTITAPIGRDFIEGDAMEVPAGDNPVGRSYVSTYRAAAPHHGIGLTMYSDKAGPIRQTSIDASYAYHLGLTPDLNLSAGVSGGITNVSLNTSEVSLQDPLDPAIYYGNNSQIKPNVNAGIWAYSATYFIGASVQQLLPQTLNFANNSAYNQSKTVPHYYFTAGYKLFLSDDISLMPSLMYKIIQPAPNTVDLNLKMAFRDHFWIAASYRQDDAVAGMMGFTISSFLSFGYSYDYTTSNLNTVSTGTHELFIGIHLNNSGKSGSQRLF</sequence>
<dbReference type="EMBL" id="RBKU01000001">
    <property type="protein sequence ID" value="RKR83652.1"/>
    <property type="molecule type" value="Genomic_DNA"/>
</dbReference>
<comment type="caution">
    <text evidence="2">The sequence shown here is derived from an EMBL/GenBank/DDBJ whole genome shotgun (WGS) entry which is preliminary data.</text>
</comment>
<dbReference type="Proteomes" id="UP000268007">
    <property type="component" value="Unassembled WGS sequence"/>
</dbReference>
<evidence type="ECO:0000313" key="3">
    <source>
        <dbReference type="Proteomes" id="UP000268007"/>
    </source>
</evidence>
<keyword evidence="1" id="KW-0732">Signal</keyword>
<feature type="signal peptide" evidence="1">
    <location>
        <begin position="1"/>
        <end position="19"/>
    </location>
</feature>
<feature type="chain" id="PRO_5019752580" evidence="1">
    <location>
        <begin position="20"/>
        <end position="334"/>
    </location>
</feature>
<dbReference type="NCBIfam" id="TIGR03519">
    <property type="entry name" value="T9SS_PorP_fam"/>
    <property type="match status" value="1"/>
</dbReference>
<accession>A0A495J4W8</accession>
<dbReference type="Pfam" id="PF11751">
    <property type="entry name" value="PorP_SprF"/>
    <property type="match status" value="1"/>
</dbReference>
<evidence type="ECO:0000256" key="1">
    <source>
        <dbReference type="SAM" id="SignalP"/>
    </source>
</evidence>
<name>A0A495J4W8_9SPHI</name>
<dbReference type="RefSeq" id="WP_121199125.1">
    <property type="nucleotide sequence ID" value="NZ_RBKU01000001.1"/>
</dbReference>
<reference evidence="2 3" key="1">
    <citation type="submission" date="2018-10" db="EMBL/GenBank/DDBJ databases">
        <title>Genomic Encyclopedia of Archaeal and Bacterial Type Strains, Phase II (KMG-II): from individual species to whole genera.</title>
        <authorList>
            <person name="Goeker M."/>
        </authorList>
    </citation>
    <scope>NUCLEOTIDE SEQUENCE [LARGE SCALE GENOMIC DNA]</scope>
    <source>
        <strain evidence="2 3">DSM 18602</strain>
    </source>
</reference>
<proteinExistence type="predicted"/>
<organism evidence="2 3">
    <name type="scientific">Mucilaginibacter gracilis</name>
    <dbReference type="NCBI Taxonomy" id="423350"/>
    <lineage>
        <taxon>Bacteria</taxon>
        <taxon>Pseudomonadati</taxon>
        <taxon>Bacteroidota</taxon>
        <taxon>Sphingobacteriia</taxon>
        <taxon>Sphingobacteriales</taxon>
        <taxon>Sphingobacteriaceae</taxon>
        <taxon>Mucilaginibacter</taxon>
    </lineage>
</organism>
<gene>
    <name evidence="2" type="ORF">BDD43_3865</name>
</gene>
<dbReference type="AlphaFoldDB" id="A0A495J4W8"/>